<keyword evidence="2" id="KW-1185">Reference proteome</keyword>
<accession>A0A4Y8R990</accession>
<dbReference type="AlphaFoldDB" id="A0A4Y8R990"/>
<proteinExistence type="predicted"/>
<dbReference type="Gene3D" id="3.10.450.530">
    <property type="entry name" value="Ribonuclease toxin, BrnT, of type II toxin-antitoxin system"/>
    <property type="match status" value="1"/>
</dbReference>
<dbReference type="InterPro" id="IPR007460">
    <property type="entry name" value="BrnT_toxin"/>
</dbReference>
<name>A0A4Y8R990_9HYPH</name>
<dbReference type="Pfam" id="PF04365">
    <property type="entry name" value="BrnT_toxin"/>
    <property type="match status" value="1"/>
</dbReference>
<dbReference type="EMBL" id="SOZD01000012">
    <property type="protein sequence ID" value="TFF17947.1"/>
    <property type="molecule type" value="Genomic_DNA"/>
</dbReference>
<dbReference type="Proteomes" id="UP000298179">
    <property type="component" value="Unassembled WGS sequence"/>
</dbReference>
<organism evidence="1 2">
    <name type="scientific">Jiella endophytica</name>
    <dbReference type="NCBI Taxonomy" id="2558362"/>
    <lineage>
        <taxon>Bacteria</taxon>
        <taxon>Pseudomonadati</taxon>
        <taxon>Pseudomonadota</taxon>
        <taxon>Alphaproteobacteria</taxon>
        <taxon>Hyphomicrobiales</taxon>
        <taxon>Aurantimonadaceae</taxon>
        <taxon>Jiella</taxon>
    </lineage>
</organism>
<evidence type="ECO:0000313" key="2">
    <source>
        <dbReference type="Proteomes" id="UP000298179"/>
    </source>
</evidence>
<gene>
    <name evidence="1" type="ORF">E3C22_22705</name>
</gene>
<sequence length="104" mass="11736">MGGDVYAWDETKRLMNIAKHGIDFTTAPSLDRNNAIIQPDTRFNYGEERFIATGPIGGRLHVLVYARRIGAMAGTTIIRVISLRKANKRERLVYEKAMADRADQ</sequence>
<evidence type="ECO:0000313" key="1">
    <source>
        <dbReference type="EMBL" id="TFF17947.1"/>
    </source>
</evidence>
<protein>
    <submittedName>
        <fullName evidence="1">BrnT family toxin</fullName>
    </submittedName>
</protein>
<reference evidence="1 2" key="1">
    <citation type="submission" date="2019-03" db="EMBL/GenBank/DDBJ databases">
        <title>Jiella endophytica sp. nov., a novel endophytic bacterium isolated from root of Ficus microcarpa Linn. f.</title>
        <authorList>
            <person name="Tuo L."/>
        </authorList>
    </citation>
    <scope>NUCLEOTIDE SEQUENCE [LARGE SCALE GENOMIC DNA]</scope>
    <source>
        <strain evidence="1 2">CBS5Q-3</strain>
    </source>
</reference>
<dbReference type="RefSeq" id="WP_134764174.1">
    <property type="nucleotide sequence ID" value="NZ_SOZD01000012.1"/>
</dbReference>
<dbReference type="OrthoDB" id="839663at2"/>
<dbReference type="InterPro" id="IPR038573">
    <property type="entry name" value="BrnT_sf"/>
</dbReference>
<comment type="caution">
    <text evidence="1">The sequence shown here is derived from an EMBL/GenBank/DDBJ whole genome shotgun (WGS) entry which is preliminary data.</text>
</comment>